<name>A0A1N7IKV6_9FLAO</name>
<dbReference type="AlphaFoldDB" id="A0A1N7IKV6"/>
<evidence type="ECO:0000313" key="4">
    <source>
        <dbReference type="Proteomes" id="UP000186373"/>
    </source>
</evidence>
<feature type="compositionally biased region" description="Polar residues" evidence="1">
    <location>
        <begin position="230"/>
        <end position="246"/>
    </location>
</feature>
<dbReference type="OrthoDB" id="1143915at2"/>
<evidence type="ECO:0008006" key="5">
    <source>
        <dbReference type="Google" id="ProtNLM"/>
    </source>
</evidence>
<feature type="chain" id="PRO_5012726809" description="Microcystin-dependent protein" evidence="2">
    <location>
        <begin position="21"/>
        <end position="267"/>
    </location>
</feature>
<dbReference type="EMBL" id="FTNY01000004">
    <property type="protein sequence ID" value="SIS37690.1"/>
    <property type="molecule type" value="Genomic_DNA"/>
</dbReference>
<protein>
    <recommendedName>
        <fullName evidence="5">Microcystin-dependent protein</fullName>
    </recommendedName>
</protein>
<evidence type="ECO:0000313" key="3">
    <source>
        <dbReference type="EMBL" id="SIS37690.1"/>
    </source>
</evidence>
<dbReference type="SUPFAM" id="SSF88874">
    <property type="entry name" value="Receptor-binding domain of short tail fibre protein gp12"/>
    <property type="match status" value="1"/>
</dbReference>
<accession>A0A1N7IKV6</accession>
<reference evidence="4" key="1">
    <citation type="submission" date="2017-01" db="EMBL/GenBank/DDBJ databases">
        <authorList>
            <person name="Varghese N."/>
            <person name="Submissions S."/>
        </authorList>
    </citation>
    <scope>NUCLEOTIDE SEQUENCE [LARGE SCALE GENOMIC DNA]</scope>
    <source>
        <strain evidence="4">DSM 17126</strain>
    </source>
</reference>
<feature type="signal peptide" evidence="2">
    <location>
        <begin position="1"/>
        <end position="20"/>
    </location>
</feature>
<dbReference type="Proteomes" id="UP000186373">
    <property type="component" value="Unassembled WGS sequence"/>
</dbReference>
<evidence type="ECO:0000256" key="2">
    <source>
        <dbReference type="SAM" id="SignalP"/>
    </source>
</evidence>
<gene>
    <name evidence="3" type="ORF">SAMN05421639_104145</name>
</gene>
<feature type="region of interest" description="Disordered" evidence="1">
    <location>
        <begin position="225"/>
        <end position="246"/>
    </location>
</feature>
<keyword evidence="4" id="KW-1185">Reference proteome</keyword>
<keyword evidence="2" id="KW-0732">Signal</keyword>
<sequence length="267" mass="28371">MMKNILNTLAGLLFFSGLNAQVGIGTSNPSPSAVLELNSTNKGFLMNTVSLISISSASPLGSHTEGIWVYNTATAGTAPDNVIPGLYYNDGTKWVLMSISNDMPKIGDIKSSMTNADHNGWYLLNGRNTSTLSANARTSAISLGYPSAIPNMADRIIKGKNTSEAMAATGGTNSYSLLQANLPNLTFTGTTSTDGTHSHTYTNRGVNYWNYNAGSLATTRTVNTETRTTGSSGDHSHTFSVPSGGTNAPFSQYPKHMVVQYFIYLGK</sequence>
<proteinExistence type="predicted"/>
<evidence type="ECO:0000256" key="1">
    <source>
        <dbReference type="SAM" id="MobiDB-lite"/>
    </source>
</evidence>
<organism evidence="3 4">
    <name type="scientific">Chryseobacterium shigense</name>
    <dbReference type="NCBI Taxonomy" id="297244"/>
    <lineage>
        <taxon>Bacteria</taxon>
        <taxon>Pseudomonadati</taxon>
        <taxon>Bacteroidota</taxon>
        <taxon>Flavobacteriia</taxon>
        <taxon>Flavobacteriales</taxon>
        <taxon>Weeksellaceae</taxon>
        <taxon>Chryseobacterium group</taxon>
        <taxon>Chryseobacterium</taxon>
    </lineage>
</organism>